<accession>A0ABR8K8K6</accession>
<comment type="caution">
    <text evidence="1">The sequence shown here is derived from an EMBL/GenBank/DDBJ whole genome shotgun (WGS) entry which is preliminary data.</text>
</comment>
<dbReference type="InterPro" id="IPR011990">
    <property type="entry name" value="TPR-like_helical_dom_sf"/>
</dbReference>
<dbReference type="Proteomes" id="UP000637383">
    <property type="component" value="Unassembled WGS sequence"/>
</dbReference>
<protein>
    <recommendedName>
        <fullName evidence="3">Tetratricopeptide repeat protein</fullName>
    </recommendedName>
</protein>
<evidence type="ECO:0008006" key="3">
    <source>
        <dbReference type="Google" id="ProtNLM"/>
    </source>
</evidence>
<proteinExistence type="predicted"/>
<evidence type="ECO:0000313" key="1">
    <source>
        <dbReference type="EMBL" id="MBD2735800.1"/>
    </source>
</evidence>
<dbReference type="RefSeq" id="WP_190956461.1">
    <property type="nucleotide sequence ID" value="NZ_JACJTU010000016.1"/>
</dbReference>
<dbReference type="Gene3D" id="1.25.40.10">
    <property type="entry name" value="Tetratricopeptide repeat domain"/>
    <property type="match status" value="1"/>
</dbReference>
<evidence type="ECO:0000313" key="2">
    <source>
        <dbReference type="Proteomes" id="UP000637383"/>
    </source>
</evidence>
<keyword evidence="2" id="KW-1185">Reference proteome</keyword>
<organism evidence="1 2">
    <name type="scientific">Nostoc paludosum FACHB-159</name>
    <dbReference type="NCBI Taxonomy" id="2692908"/>
    <lineage>
        <taxon>Bacteria</taxon>
        <taxon>Bacillati</taxon>
        <taxon>Cyanobacteriota</taxon>
        <taxon>Cyanophyceae</taxon>
        <taxon>Nostocales</taxon>
        <taxon>Nostocaceae</taxon>
        <taxon>Nostoc</taxon>
    </lineage>
</organism>
<dbReference type="EMBL" id="JACJTU010000016">
    <property type="protein sequence ID" value="MBD2735800.1"/>
    <property type="molecule type" value="Genomic_DNA"/>
</dbReference>
<gene>
    <name evidence="1" type="ORF">H6H03_18200</name>
</gene>
<name>A0ABR8K8K6_9NOSO</name>
<reference evidence="1 2" key="1">
    <citation type="journal article" date="2020" name="ISME J.">
        <title>Comparative genomics reveals insights into cyanobacterial evolution and habitat adaptation.</title>
        <authorList>
            <person name="Chen M.Y."/>
            <person name="Teng W.K."/>
            <person name="Zhao L."/>
            <person name="Hu C.X."/>
            <person name="Zhou Y.K."/>
            <person name="Han B.P."/>
            <person name="Song L.R."/>
            <person name="Shu W.S."/>
        </authorList>
    </citation>
    <scope>NUCLEOTIDE SEQUENCE [LARGE SCALE GENOMIC DNA]</scope>
    <source>
        <strain evidence="1 2">FACHB-159</strain>
    </source>
</reference>
<sequence>MLNCCVIGLKITYYFAEESSYKADQALAGVIGNFGVLIAQFPHGNIANNLDIAIACYEVIEIIFNFDNCHKFWGISKMNLGTAYGNRIYGDQIENLEKALLAYQDALKVYSYEEFAIEWAKNQNNRISFYIKKNRITKMKFDYCEILENIVKVCNLVSDIFKKNLLKCQFLSPKP</sequence>